<name>A0A3P7EJZ7_WUCBA</name>
<gene>
    <name evidence="1" type="ORF">WBA_LOCUS11974</name>
</gene>
<reference evidence="1 2" key="1">
    <citation type="submission" date="2018-11" db="EMBL/GenBank/DDBJ databases">
        <authorList>
            <consortium name="Pathogen Informatics"/>
        </authorList>
    </citation>
    <scope>NUCLEOTIDE SEQUENCE [LARGE SCALE GENOMIC DNA]</scope>
</reference>
<protein>
    <submittedName>
        <fullName evidence="1">Uncharacterized protein</fullName>
    </submittedName>
</protein>
<dbReference type="AlphaFoldDB" id="A0A3P7EJZ7"/>
<sequence length="722" mass="82759">MGKGAGDKQTGFWMFMEHFIRPKLQRELGRRVGPLDLMHFGMPQWADLSYEERQEWKKKAKEYNNSEVGKNERMLKRLEYHRRNYYANKPADFSQPSTSGKSKSKIELSFRYDEIDQYSRKYFAGIDDDFEAKRENDRKKFIDHYQWRFTQKECESKKDFFYETEIIIVTANIYYEDSSSKRMIPSEISILKFSLNRGIYGKRHYILGFAKNGILCENNKVEAEENEQMTGLLMDCDRISANVRFDYMQVWDEIKAFTRIDSSGEKLLLLSKDWNTVVGSFDTLFMHANEKSFSRVEAHFATLEDYFMALYSTVNDVRISDAIKSDVAMEMNEQWHNAVFYDLITCDFHAELKYTEQYQARSCSLFAAHKAIFNFFTLCKKHVFPSCKFIEQHMPNKKLLSINEDNFLELISQQQPHLRSSKHAASYSSVENISKQLMLPKKIMLKSEEATAMCNTGNAEPVIFPRNEHSSRVNVISGQQMFSLPHFAFVFSVPTDNIKKISAYSETDSTLVDLSLIDNDSDTELFCDASIPHGFLMPASQQSLSEGYQNDSFLKMSNQAKQTSALSLKEIEAANMQKSCCSQSVSTYNTCPVSSKSSEIFLSKVNQDEIVSSNGPSTEFSSNLLSYSPKLPSTSIDNLLPVRTLGGFCIPNVCQTNYSCNQPTALTLSRKMGIQQTNIHESFADFSTNPEVKIAKPLILEPIICKGNLMIFSIKSGKFGIF</sequence>
<organism evidence="1 2">
    <name type="scientific">Wuchereria bancrofti</name>
    <dbReference type="NCBI Taxonomy" id="6293"/>
    <lineage>
        <taxon>Eukaryota</taxon>
        <taxon>Metazoa</taxon>
        <taxon>Ecdysozoa</taxon>
        <taxon>Nematoda</taxon>
        <taxon>Chromadorea</taxon>
        <taxon>Rhabditida</taxon>
        <taxon>Spirurina</taxon>
        <taxon>Spiruromorpha</taxon>
        <taxon>Filarioidea</taxon>
        <taxon>Onchocercidae</taxon>
        <taxon>Wuchereria</taxon>
    </lineage>
</organism>
<dbReference type="OMA" id="DQYSRKY"/>
<dbReference type="InParanoid" id="A0A3P7EJZ7"/>
<dbReference type="EMBL" id="UYWW01012539">
    <property type="protein sequence ID" value="VDM21503.1"/>
    <property type="molecule type" value="Genomic_DNA"/>
</dbReference>
<proteinExistence type="predicted"/>
<dbReference type="Proteomes" id="UP000270924">
    <property type="component" value="Unassembled WGS sequence"/>
</dbReference>
<evidence type="ECO:0000313" key="2">
    <source>
        <dbReference type="Proteomes" id="UP000270924"/>
    </source>
</evidence>
<keyword evidence="2" id="KW-1185">Reference proteome</keyword>
<evidence type="ECO:0000313" key="1">
    <source>
        <dbReference type="EMBL" id="VDM21503.1"/>
    </source>
</evidence>
<accession>A0A3P7EJZ7</accession>
<dbReference type="OrthoDB" id="5853619at2759"/>